<dbReference type="RefSeq" id="WP_106238692.1">
    <property type="nucleotide sequence ID" value="NZ_PVZC01000001.1"/>
</dbReference>
<keyword evidence="3" id="KW-1185">Reference proteome</keyword>
<dbReference type="PROSITE" id="PS51257">
    <property type="entry name" value="PROKAR_LIPOPROTEIN"/>
    <property type="match status" value="1"/>
</dbReference>
<reference evidence="2 3" key="1">
    <citation type="submission" date="2018-03" db="EMBL/GenBank/DDBJ databases">
        <title>Genomic Encyclopedia of Archaeal and Bacterial Type Strains, Phase II (KMG-II): from individual species to whole genera.</title>
        <authorList>
            <person name="Goeker M."/>
        </authorList>
    </citation>
    <scope>NUCLEOTIDE SEQUENCE [LARGE SCALE GENOMIC DNA]</scope>
    <source>
        <strain evidence="2 3">DSM 45601</strain>
    </source>
</reference>
<comment type="caution">
    <text evidence="2">The sequence shown here is derived from an EMBL/GenBank/DDBJ whole genome shotgun (WGS) entry which is preliminary data.</text>
</comment>
<feature type="chain" id="PRO_5039384997" description="Lipoprotein" evidence="1">
    <location>
        <begin position="22"/>
        <end position="130"/>
    </location>
</feature>
<feature type="signal peptide" evidence="1">
    <location>
        <begin position="1"/>
        <end position="21"/>
    </location>
</feature>
<accession>A0A2T0QDI7</accession>
<evidence type="ECO:0000313" key="2">
    <source>
        <dbReference type="EMBL" id="PRY01997.1"/>
    </source>
</evidence>
<protein>
    <recommendedName>
        <fullName evidence="4">Lipoprotein</fullName>
    </recommendedName>
</protein>
<evidence type="ECO:0000313" key="3">
    <source>
        <dbReference type="Proteomes" id="UP000237846"/>
    </source>
</evidence>
<dbReference type="Proteomes" id="UP000237846">
    <property type="component" value="Unassembled WGS sequence"/>
</dbReference>
<gene>
    <name evidence="2" type="ORF">CLV72_101595</name>
</gene>
<keyword evidence="1" id="KW-0732">Signal</keyword>
<name>A0A2T0QDI7_9ACTN</name>
<evidence type="ECO:0008006" key="4">
    <source>
        <dbReference type="Google" id="ProtNLM"/>
    </source>
</evidence>
<organism evidence="2 3">
    <name type="scientific">Allonocardiopsis opalescens</name>
    <dbReference type="NCBI Taxonomy" id="1144618"/>
    <lineage>
        <taxon>Bacteria</taxon>
        <taxon>Bacillati</taxon>
        <taxon>Actinomycetota</taxon>
        <taxon>Actinomycetes</taxon>
        <taxon>Streptosporangiales</taxon>
        <taxon>Allonocardiopsis</taxon>
    </lineage>
</organism>
<evidence type="ECO:0000256" key="1">
    <source>
        <dbReference type="SAM" id="SignalP"/>
    </source>
</evidence>
<dbReference type="OrthoDB" id="3694165at2"/>
<proteinExistence type="predicted"/>
<dbReference type="EMBL" id="PVZC01000001">
    <property type="protein sequence ID" value="PRY01997.1"/>
    <property type="molecule type" value="Genomic_DNA"/>
</dbReference>
<sequence>MKRWAAPGLVVLALAAGCSEAQQEQAIDTAVTTLMAELGAQELASAGVQLSGGLDCGSADDSDVTTVQVSCTGETDSGEPVEFLGTADAEIVTGEINGEFTATVAGEEVYSSNCLGCGGEGGEGGEGEGG</sequence>
<dbReference type="AlphaFoldDB" id="A0A2T0QDI7"/>